<organism evidence="1">
    <name type="scientific">Trichuris suis</name>
    <name type="common">pig whipworm</name>
    <dbReference type="NCBI Taxonomy" id="68888"/>
    <lineage>
        <taxon>Eukaryota</taxon>
        <taxon>Metazoa</taxon>
        <taxon>Ecdysozoa</taxon>
        <taxon>Nematoda</taxon>
        <taxon>Enoplea</taxon>
        <taxon>Dorylaimia</taxon>
        <taxon>Trichinellida</taxon>
        <taxon>Trichuridae</taxon>
        <taxon>Trichuris</taxon>
    </lineage>
</organism>
<dbReference type="AlphaFoldDB" id="A0A085MXZ1"/>
<sequence>MPQSRQDRRRIPACLDVDGCGSSSASVKFERLRKDLLVNCLASRHDFSGRIVPCMRSKCPPVPVNRRDRSRLGSCCSAIVAASSTIESNSLKFFISISALASLFDRSSLVLPGDRSRDRPAH</sequence>
<name>A0A085MXZ1_9BILA</name>
<protein>
    <submittedName>
        <fullName evidence="1">Uncharacterized protein</fullName>
    </submittedName>
</protein>
<dbReference type="Proteomes" id="UP000030758">
    <property type="component" value="Unassembled WGS sequence"/>
</dbReference>
<evidence type="ECO:0000313" key="1">
    <source>
        <dbReference type="EMBL" id="KFD62087.1"/>
    </source>
</evidence>
<proteinExistence type="predicted"/>
<dbReference type="EMBL" id="KL367602">
    <property type="protein sequence ID" value="KFD62087.1"/>
    <property type="molecule type" value="Genomic_DNA"/>
</dbReference>
<gene>
    <name evidence="1" type="ORF">M514_25689</name>
</gene>
<accession>A0A085MXZ1</accession>
<reference evidence="1" key="1">
    <citation type="journal article" date="2014" name="Nat. Genet.">
        <title>Genome and transcriptome of the porcine whipworm Trichuris suis.</title>
        <authorList>
            <person name="Jex A.R."/>
            <person name="Nejsum P."/>
            <person name="Schwarz E.M."/>
            <person name="Hu L."/>
            <person name="Young N.D."/>
            <person name="Hall R.S."/>
            <person name="Korhonen P.K."/>
            <person name="Liao S."/>
            <person name="Thamsborg S."/>
            <person name="Xia J."/>
            <person name="Xu P."/>
            <person name="Wang S."/>
            <person name="Scheerlinck J.P."/>
            <person name="Hofmann A."/>
            <person name="Sternberg P.W."/>
            <person name="Wang J."/>
            <person name="Gasser R.B."/>
        </authorList>
    </citation>
    <scope>NUCLEOTIDE SEQUENCE [LARGE SCALE GENOMIC DNA]</scope>
    <source>
        <strain evidence="1">DCEP-RM93F</strain>
    </source>
</reference>